<feature type="repeat" description="ANK" evidence="3">
    <location>
        <begin position="198"/>
        <end position="230"/>
    </location>
</feature>
<dbReference type="PROSITE" id="PS50297">
    <property type="entry name" value="ANK_REP_REGION"/>
    <property type="match status" value="2"/>
</dbReference>
<feature type="compositionally biased region" description="Acidic residues" evidence="4">
    <location>
        <begin position="99"/>
        <end position="112"/>
    </location>
</feature>
<evidence type="ECO:0000256" key="2">
    <source>
        <dbReference type="ARBA" id="ARBA00023043"/>
    </source>
</evidence>
<feature type="compositionally biased region" description="Basic and acidic residues" evidence="4">
    <location>
        <begin position="113"/>
        <end position="128"/>
    </location>
</feature>
<organism evidence="5 6">
    <name type="scientific">Albula glossodonta</name>
    <name type="common">roundjaw bonefish</name>
    <dbReference type="NCBI Taxonomy" id="121402"/>
    <lineage>
        <taxon>Eukaryota</taxon>
        <taxon>Metazoa</taxon>
        <taxon>Chordata</taxon>
        <taxon>Craniata</taxon>
        <taxon>Vertebrata</taxon>
        <taxon>Euteleostomi</taxon>
        <taxon>Actinopterygii</taxon>
        <taxon>Neopterygii</taxon>
        <taxon>Teleostei</taxon>
        <taxon>Albuliformes</taxon>
        <taxon>Albulidae</taxon>
        <taxon>Albula</taxon>
    </lineage>
</organism>
<name>A0A8T2NAR6_9TELE</name>
<dbReference type="Gene3D" id="1.25.40.20">
    <property type="entry name" value="Ankyrin repeat-containing domain"/>
    <property type="match status" value="2"/>
</dbReference>
<evidence type="ECO:0000256" key="3">
    <source>
        <dbReference type="PROSITE-ProRule" id="PRU00023"/>
    </source>
</evidence>
<evidence type="ECO:0000313" key="6">
    <source>
        <dbReference type="Proteomes" id="UP000824540"/>
    </source>
</evidence>
<gene>
    <name evidence="5" type="ORF">JZ751_028560</name>
</gene>
<dbReference type="SMART" id="SM00248">
    <property type="entry name" value="ANK"/>
    <property type="match status" value="3"/>
</dbReference>
<evidence type="ECO:0000256" key="4">
    <source>
        <dbReference type="SAM" id="MobiDB-lite"/>
    </source>
</evidence>
<dbReference type="GO" id="GO:0005737">
    <property type="term" value="C:cytoplasm"/>
    <property type="evidence" value="ECO:0007669"/>
    <property type="project" value="TreeGrafter"/>
</dbReference>
<reference evidence="5" key="1">
    <citation type="thesis" date="2021" institute="BYU ScholarsArchive" country="Provo, UT, USA">
        <title>Applications of and Algorithms for Genome Assembly and Genomic Analyses with an Emphasis on Marine Teleosts.</title>
        <authorList>
            <person name="Pickett B.D."/>
        </authorList>
    </citation>
    <scope>NUCLEOTIDE SEQUENCE</scope>
    <source>
        <strain evidence="5">HI-2016</strain>
    </source>
</reference>
<dbReference type="EMBL" id="JAFBMS010000085">
    <property type="protein sequence ID" value="KAG9337543.1"/>
    <property type="molecule type" value="Genomic_DNA"/>
</dbReference>
<dbReference type="Pfam" id="PF12796">
    <property type="entry name" value="Ank_2"/>
    <property type="match status" value="1"/>
</dbReference>
<dbReference type="AlphaFoldDB" id="A0A8T2NAR6"/>
<dbReference type="PANTHER" id="PTHR24198:SF165">
    <property type="entry name" value="ANKYRIN REPEAT-CONTAINING PROTEIN-RELATED"/>
    <property type="match status" value="1"/>
</dbReference>
<dbReference type="SUPFAM" id="SSF48403">
    <property type="entry name" value="Ankyrin repeat"/>
    <property type="match status" value="1"/>
</dbReference>
<keyword evidence="2 3" id="KW-0040">ANK repeat</keyword>
<evidence type="ECO:0008006" key="7">
    <source>
        <dbReference type="Google" id="ProtNLM"/>
    </source>
</evidence>
<accession>A0A8T2NAR6</accession>
<keyword evidence="6" id="KW-1185">Reference proteome</keyword>
<dbReference type="PRINTS" id="PR01415">
    <property type="entry name" value="ANKYRIN"/>
</dbReference>
<proteinExistence type="predicted"/>
<feature type="repeat" description="ANK" evidence="3">
    <location>
        <begin position="165"/>
        <end position="197"/>
    </location>
</feature>
<evidence type="ECO:0000256" key="1">
    <source>
        <dbReference type="ARBA" id="ARBA00022737"/>
    </source>
</evidence>
<dbReference type="PROSITE" id="PS50088">
    <property type="entry name" value="ANK_REPEAT"/>
    <property type="match status" value="2"/>
</dbReference>
<protein>
    <recommendedName>
        <fullName evidence="7">Ankyrin repeat domain-containing protein 49</fullName>
    </recommendedName>
</protein>
<evidence type="ECO:0000313" key="5">
    <source>
        <dbReference type="EMBL" id="KAG9337543.1"/>
    </source>
</evidence>
<keyword evidence="1" id="KW-0677">Repeat</keyword>
<sequence length="297" mass="33682">MQDKPISVKLLLMLAKIDCKSSAKSKFSPNTDHPLKFFYIAFELSLSCSFNSHMDAKKKQTSIGRVGFREMEFPEDFNQLELLETHQHRIPVGTQSLWPEDDDDEDDDEEEREGSRSEEWYQQQEEKLESRPGELLLWASERNRLATVQRLLSADPQLVRSRDEDRYTALHRAAYSGHLEVARALLHHGADVHARTVDGWTPLHSACRWNNTAVASFLIHQGALVNAQTNGLLTPLHLAAGNSGAKQTLELLLTQRHLQAGLRSSSGETAFDIARRTSAHYHLFEMVEPCNNPFSHS</sequence>
<feature type="region of interest" description="Disordered" evidence="4">
    <location>
        <begin position="91"/>
        <end position="128"/>
    </location>
</feature>
<comment type="caution">
    <text evidence="5">The sequence shown here is derived from an EMBL/GenBank/DDBJ whole genome shotgun (WGS) entry which is preliminary data.</text>
</comment>
<dbReference type="PANTHER" id="PTHR24198">
    <property type="entry name" value="ANKYRIN REPEAT AND PROTEIN KINASE DOMAIN-CONTAINING PROTEIN"/>
    <property type="match status" value="1"/>
</dbReference>
<dbReference type="InterPro" id="IPR036770">
    <property type="entry name" value="Ankyrin_rpt-contain_sf"/>
</dbReference>
<dbReference type="InterPro" id="IPR002110">
    <property type="entry name" value="Ankyrin_rpt"/>
</dbReference>
<dbReference type="OrthoDB" id="19174at2759"/>
<dbReference type="Proteomes" id="UP000824540">
    <property type="component" value="Unassembled WGS sequence"/>
</dbReference>